<dbReference type="GO" id="GO:0005524">
    <property type="term" value="F:ATP binding"/>
    <property type="evidence" value="ECO:0007669"/>
    <property type="project" value="UniProtKB-KW"/>
</dbReference>
<reference evidence="2 3" key="1">
    <citation type="submission" date="2018-06" db="EMBL/GenBank/DDBJ databases">
        <title>Halonotius sp. F13-13 a new haloarchaeeon isolated from a solar saltern from Isla Cristina, Huelva, Spain.</title>
        <authorList>
            <person name="Duran-Viseras A."/>
            <person name="Sanchez-Porro C."/>
            <person name="Ventosa A."/>
        </authorList>
    </citation>
    <scope>NUCLEOTIDE SEQUENCE [LARGE SCALE GENOMIC DNA]</scope>
    <source>
        <strain evidence="2 3">F13-13</strain>
    </source>
</reference>
<dbReference type="SUPFAM" id="SSF55874">
    <property type="entry name" value="ATPase domain of HSP90 chaperone/DNA topoisomerase II/histidine kinase"/>
    <property type="match status" value="1"/>
</dbReference>
<dbReference type="InterPro" id="IPR036890">
    <property type="entry name" value="HATPase_C_sf"/>
</dbReference>
<organism evidence="2 3">
    <name type="scientific">Halonotius aquaticus</name>
    <dbReference type="NCBI Taxonomy" id="2216978"/>
    <lineage>
        <taxon>Archaea</taxon>
        <taxon>Methanobacteriati</taxon>
        <taxon>Methanobacteriota</taxon>
        <taxon>Stenosarchaea group</taxon>
        <taxon>Halobacteria</taxon>
        <taxon>Halobacteriales</taxon>
        <taxon>Haloferacaceae</taxon>
        <taxon>Halonotius</taxon>
    </lineage>
</organism>
<keyword evidence="3" id="KW-1185">Reference proteome</keyword>
<dbReference type="Gene3D" id="3.30.565.10">
    <property type="entry name" value="Histidine kinase-like ATPase, C-terminal domain"/>
    <property type="match status" value="1"/>
</dbReference>
<dbReference type="OrthoDB" id="125498at2157"/>
<name>A0A3A6PMS4_9EURY</name>
<keyword evidence="2" id="KW-0067">ATP-binding</keyword>
<feature type="domain" description="Histidine kinase/HSP90-like ATPase" evidence="1">
    <location>
        <begin position="31"/>
        <end position="146"/>
    </location>
</feature>
<dbReference type="RefSeq" id="WP_120103069.1">
    <property type="nucleotide sequence ID" value="NZ_QKNY01000013.1"/>
</dbReference>
<comment type="caution">
    <text evidence="2">The sequence shown here is derived from an EMBL/GenBank/DDBJ whole genome shotgun (WGS) entry which is preliminary data.</text>
</comment>
<keyword evidence="2" id="KW-0547">Nucleotide-binding</keyword>
<dbReference type="Proteomes" id="UP000276588">
    <property type="component" value="Unassembled WGS sequence"/>
</dbReference>
<evidence type="ECO:0000259" key="1">
    <source>
        <dbReference type="Pfam" id="PF13581"/>
    </source>
</evidence>
<evidence type="ECO:0000313" key="3">
    <source>
        <dbReference type="Proteomes" id="UP000276588"/>
    </source>
</evidence>
<dbReference type="EMBL" id="QKNY01000013">
    <property type="protein sequence ID" value="RJX42818.1"/>
    <property type="molecule type" value="Genomic_DNA"/>
</dbReference>
<evidence type="ECO:0000313" key="2">
    <source>
        <dbReference type="EMBL" id="RJX42818.1"/>
    </source>
</evidence>
<protein>
    <submittedName>
        <fullName evidence="2">ATP-binding protein</fullName>
    </submittedName>
</protein>
<proteinExistence type="predicted"/>
<sequence>MSERADAADAIDTEATVLRSGTIRVRSEDDILRARQEAREIAEEIEFSTTDVTRIVTGVSELTRNMHLYAEDGIMEWREIEAGRDSGLELVFDDNGPGIDDIEGVLRAEHSTSGGMGRGIQGTKKLMDAFEIVSTPDDGTTITVRKWR</sequence>
<dbReference type="Pfam" id="PF13581">
    <property type="entry name" value="HATPase_c_2"/>
    <property type="match status" value="1"/>
</dbReference>
<gene>
    <name evidence="2" type="ORF">DM826_09015</name>
</gene>
<accession>A0A3A6PMS4</accession>
<dbReference type="InterPro" id="IPR003594">
    <property type="entry name" value="HATPase_dom"/>
</dbReference>
<dbReference type="AlphaFoldDB" id="A0A3A6PMS4"/>